<gene>
    <name evidence="1" type="ORF">FLL46_15555</name>
</gene>
<comment type="caution">
    <text evidence="1">The sequence shown here is derived from an EMBL/GenBank/DDBJ whole genome shotgun (WGS) entry which is preliminary data.</text>
</comment>
<dbReference type="Gene3D" id="1.10.1750.10">
    <property type="match status" value="1"/>
</dbReference>
<reference evidence="1 2" key="1">
    <citation type="submission" date="2019-07" db="EMBL/GenBank/DDBJ databases">
        <title>Draft genome for Aliikangiella sp. M105.</title>
        <authorList>
            <person name="Wang G."/>
        </authorList>
    </citation>
    <scope>NUCLEOTIDE SEQUENCE [LARGE SCALE GENOMIC DNA]</scope>
    <source>
        <strain evidence="1 2">M105</strain>
    </source>
</reference>
<accession>A0A545UB99</accession>
<keyword evidence="2" id="KW-1185">Reference proteome</keyword>
<protein>
    <recommendedName>
        <fullName evidence="3">Chromosomal replication initiator DnaA C-terminal domain-containing protein</fullName>
    </recommendedName>
</protein>
<dbReference type="EMBL" id="VIKS01000010">
    <property type="protein sequence ID" value="TQV86737.1"/>
    <property type="molecule type" value="Genomic_DNA"/>
</dbReference>
<name>A0A545UB99_9GAMM</name>
<dbReference type="Proteomes" id="UP000315439">
    <property type="component" value="Unassembled WGS sequence"/>
</dbReference>
<proteinExistence type="predicted"/>
<evidence type="ECO:0000313" key="2">
    <source>
        <dbReference type="Proteomes" id="UP000315439"/>
    </source>
</evidence>
<dbReference type="AlphaFoldDB" id="A0A545UB99"/>
<dbReference type="GO" id="GO:0043565">
    <property type="term" value="F:sequence-specific DNA binding"/>
    <property type="evidence" value="ECO:0007669"/>
    <property type="project" value="InterPro"/>
</dbReference>
<evidence type="ECO:0008006" key="3">
    <source>
        <dbReference type="Google" id="ProtNLM"/>
    </source>
</evidence>
<dbReference type="SUPFAM" id="SSF48295">
    <property type="entry name" value="TrpR-like"/>
    <property type="match status" value="1"/>
</dbReference>
<evidence type="ECO:0000313" key="1">
    <source>
        <dbReference type="EMBL" id="TQV86737.1"/>
    </source>
</evidence>
<dbReference type="InterPro" id="IPR010921">
    <property type="entry name" value="Trp_repressor/repl_initiator"/>
</dbReference>
<sequence length="60" mass="6863">MYLCQYLGDHTLKEIGEYLGLGYIGSMSHITSSMRREISLDTNFSKEIERLCQFIINAAT</sequence>
<organism evidence="1 2">
    <name type="scientific">Aliikangiella coralliicola</name>
    <dbReference type="NCBI Taxonomy" id="2592383"/>
    <lineage>
        <taxon>Bacteria</taxon>
        <taxon>Pseudomonadati</taxon>
        <taxon>Pseudomonadota</taxon>
        <taxon>Gammaproteobacteria</taxon>
        <taxon>Oceanospirillales</taxon>
        <taxon>Pleioneaceae</taxon>
        <taxon>Aliikangiella</taxon>
    </lineage>
</organism>